<gene>
    <name evidence="3" type="ORF">GCM10008957_00840</name>
</gene>
<accession>A0A918BU32</accession>
<feature type="domain" description="AB hydrolase-1" evidence="2">
    <location>
        <begin position="109"/>
        <end position="336"/>
    </location>
</feature>
<proteinExistence type="predicted"/>
<dbReference type="Gene3D" id="3.40.50.1820">
    <property type="entry name" value="alpha/beta hydrolase"/>
    <property type="match status" value="1"/>
</dbReference>
<dbReference type="PANTHER" id="PTHR46438">
    <property type="entry name" value="ALPHA/BETA-HYDROLASES SUPERFAMILY PROTEIN"/>
    <property type="match status" value="1"/>
</dbReference>
<protein>
    <submittedName>
        <fullName evidence="3">Alpha/beta hydrolase</fullName>
    </submittedName>
</protein>
<dbReference type="AlphaFoldDB" id="A0A918BU32"/>
<feature type="chain" id="PRO_5036719199" evidence="1">
    <location>
        <begin position="33"/>
        <end position="347"/>
    </location>
</feature>
<dbReference type="EMBL" id="BMQL01000001">
    <property type="protein sequence ID" value="GGQ92713.1"/>
    <property type="molecule type" value="Genomic_DNA"/>
</dbReference>
<evidence type="ECO:0000256" key="1">
    <source>
        <dbReference type="SAM" id="SignalP"/>
    </source>
</evidence>
<dbReference type="PANTHER" id="PTHR46438:SF2">
    <property type="entry name" value="ALPHA_BETA-HYDROLASES SUPERFAMILY PROTEIN"/>
    <property type="match status" value="1"/>
</dbReference>
<keyword evidence="1" id="KW-0732">Signal</keyword>
<dbReference type="SUPFAM" id="SSF53474">
    <property type="entry name" value="alpha/beta-Hydrolases"/>
    <property type="match status" value="1"/>
</dbReference>
<sequence length="347" mass="37431">MGRAKVLRLIFMKKRYVAAALLGLLVVGFAGAQALTSQAGSSQLTTLPAPAGSMPPTSTLTAAFSADRYSFVLPDFGNVGYYVDKTGTGRPLLLLTSINAAASAYEMRPIFQAYRGSRPVYVLEWPGFGSSDRPDVRYTPELMTSALKAMVDIIGADVDVVALSLGSEFAARGALTEPRIRSLVLISPTGMGSAQGTTQEAAATEKAQNLYNGLAYPLWSGALYALIASPPSIRYFLSGSFEGAPDQGLVDYSYVSTRQPGAKYAPLYFISGLLFNADAYNALYSKLTQPVLVLYDKDRFVNFDRLPEFVAAHPNAQAVRITPTRGLPQFEQMQQVKAALDAFWAQK</sequence>
<keyword evidence="4" id="KW-1185">Reference proteome</keyword>
<name>A0A918BU32_9DEIO</name>
<dbReference type="InterPro" id="IPR029058">
    <property type="entry name" value="AB_hydrolase_fold"/>
</dbReference>
<reference evidence="3" key="2">
    <citation type="submission" date="2020-09" db="EMBL/GenBank/DDBJ databases">
        <authorList>
            <person name="Sun Q."/>
            <person name="Ohkuma M."/>
        </authorList>
    </citation>
    <scope>NUCLEOTIDE SEQUENCE</scope>
    <source>
        <strain evidence="3">JCM 31311</strain>
    </source>
</reference>
<feature type="signal peptide" evidence="1">
    <location>
        <begin position="1"/>
        <end position="32"/>
    </location>
</feature>
<keyword evidence="3" id="KW-0378">Hydrolase</keyword>
<organism evidence="3 4">
    <name type="scientific">Deinococcus ruber</name>
    <dbReference type="NCBI Taxonomy" id="1848197"/>
    <lineage>
        <taxon>Bacteria</taxon>
        <taxon>Thermotogati</taxon>
        <taxon>Deinococcota</taxon>
        <taxon>Deinococci</taxon>
        <taxon>Deinococcales</taxon>
        <taxon>Deinococcaceae</taxon>
        <taxon>Deinococcus</taxon>
    </lineage>
</organism>
<dbReference type="Proteomes" id="UP000603865">
    <property type="component" value="Unassembled WGS sequence"/>
</dbReference>
<dbReference type="GO" id="GO:0016787">
    <property type="term" value="F:hydrolase activity"/>
    <property type="evidence" value="ECO:0007669"/>
    <property type="project" value="UniProtKB-KW"/>
</dbReference>
<evidence type="ECO:0000259" key="2">
    <source>
        <dbReference type="Pfam" id="PF12697"/>
    </source>
</evidence>
<dbReference type="InterPro" id="IPR000073">
    <property type="entry name" value="AB_hydrolase_1"/>
</dbReference>
<evidence type="ECO:0000313" key="3">
    <source>
        <dbReference type="EMBL" id="GGQ92713.1"/>
    </source>
</evidence>
<comment type="caution">
    <text evidence="3">The sequence shown here is derived from an EMBL/GenBank/DDBJ whole genome shotgun (WGS) entry which is preliminary data.</text>
</comment>
<evidence type="ECO:0000313" key="4">
    <source>
        <dbReference type="Proteomes" id="UP000603865"/>
    </source>
</evidence>
<dbReference type="Pfam" id="PF12697">
    <property type="entry name" value="Abhydrolase_6"/>
    <property type="match status" value="1"/>
</dbReference>
<reference evidence="3" key="1">
    <citation type="journal article" date="2014" name="Int. J. Syst. Evol. Microbiol.">
        <title>Complete genome sequence of Corynebacterium casei LMG S-19264T (=DSM 44701T), isolated from a smear-ripened cheese.</title>
        <authorList>
            <consortium name="US DOE Joint Genome Institute (JGI-PGF)"/>
            <person name="Walter F."/>
            <person name="Albersmeier A."/>
            <person name="Kalinowski J."/>
            <person name="Ruckert C."/>
        </authorList>
    </citation>
    <scope>NUCLEOTIDE SEQUENCE</scope>
    <source>
        <strain evidence="3">JCM 31311</strain>
    </source>
</reference>